<dbReference type="SUPFAM" id="SSF69737">
    <property type="entry name" value="Urease metallochaperone UreE, C-terminal domain"/>
    <property type="match status" value="1"/>
</dbReference>
<keyword evidence="2 5" id="KW-0963">Cytoplasm</keyword>
<dbReference type="EMBL" id="FWZT01000003">
    <property type="protein sequence ID" value="SMF02976.1"/>
    <property type="molecule type" value="Genomic_DNA"/>
</dbReference>
<comment type="subcellular location">
    <subcellularLocation>
        <location evidence="1 5">Cytoplasm</location>
    </subcellularLocation>
</comment>
<evidence type="ECO:0000256" key="3">
    <source>
        <dbReference type="ARBA" id="ARBA00022596"/>
    </source>
</evidence>
<dbReference type="SMART" id="SM00988">
    <property type="entry name" value="UreE_N"/>
    <property type="match status" value="1"/>
</dbReference>
<dbReference type="CDD" id="cd00571">
    <property type="entry name" value="UreE"/>
    <property type="match status" value="1"/>
</dbReference>
<comment type="function">
    <text evidence="5">Involved in urease metallocenter assembly. Binds nickel. Probably functions as a nickel donor during metallocenter assembly.</text>
</comment>
<evidence type="ECO:0000256" key="2">
    <source>
        <dbReference type="ARBA" id="ARBA00022490"/>
    </source>
</evidence>
<dbReference type="Pfam" id="PF02814">
    <property type="entry name" value="UreE_N"/>
    <property type="match status" value="1"/>
</dbReference>
<dbReference type="GO" id="GO:0051082">
    <property type="term" value="F:unfolded protein binding"/>
    <property type="evidence" value="ECO:0007669"/>
    <property type="project" value="UniProtKB-UniRule"/>
</dbReference>
<evidence type="ECO:0000256" key="4">
    <source>
        <dbReference type="ARBA" id="ARBA00023186"/>
    </source>
</evidence>
<evidence type="ECO:0000256" key="1">
    <source>
        <dbReference type="ARBA" id="ARBA00004496"/>
    </source>
</evidence>
<dbReference type="Pfam" id="PF05194">
    <property type="entry name" value="UreE_C"/>
    <property type="match status" value="1"/>
</dbReference>
<evidence type="ECO:0000313" key="8">
    <source>
        <dbReference type="Proteomes" id="UP000192907"/>
    </source>
</evidence>
<dbReference type="GO" id="GO:0016151">
    <property type="term" value="F:nickel cation binding"/>
    <property type="evidence" value="ECO:0007669"/>
    <property type="project" value="UniProtKB-UniRule"/>
</dbReference>
<keyword evidence="3 5" id="KW-0533">Nickel</keyword>
<dbReference type="HAMAP" id="MF_00822">
    <property type="entry name" value="UreE"/>
    <property type="match status" value="1"/>
</dbReference>
<dbReference type="STRING" id="1513793.SAMN06296036_103297"/>
<dbReference type="AlphaFoldDB" id="A0A1Y6BD41"/>
<dbReference type="GO" id="GO:0006457">
    <property type="term" value="P:protein folding"/>
    <property type="evidence" value="ECO:0007669"/>
    <property type="project" value="InterPro"/>
</dbReference>
<dbReference type="GO" id="GO:0019627">
    <property type="term" value="P:urea metabolic process"/>
    <property type="evidence" value="ECO:0007669"/>
    <property type="project" value="InterPro"/>
</dbReference>
<dbReference type="SUPFAM" id="SSF69287">
    <property type="entry name" value="Urease metallochaperone UreE, N-terminal domain"/>
    <property type="match status" value="1"/>
</dbReference>
<name>A0A1Y6BD41_9BACT</name>
<sequence>MLVFTRKLKDRQNATRYRVLLNHEDRQRTRLRIVTMEGTTAGIQLARGERLDCGDVLSTDDGDTLLIEGQEESLSQVRSDGIDLAKACYHLGNRHVPVLIEDDGVFYRCDHVLDQMMEQLGFSVERCQRVFSPERGAYHKH</sequence>
<dbReference type="Gene3D" id="2.60.260.20">
    <property type="entry name" value="Urease metallochaperone UreE, N-terminal domain"/>
    <property type="match status" value="1"/>
</dbReference>
<gene>
    <name evidence="5" type="primary">ureE</name>
    <name evidence="7" type="ORF">SAMN06296036_103297</name>
</gene>
<evidence type="ECO:0000259" key="6">
    <source>
        <dbReference type="SMART" id="SM00988"/>
    </source>
</evidence>
<keyword evidence="8" id="KW-1185">Reference proteome</keyword>
<dbReference type="Proteomes" id="UP000192907">
    <property type="component" value="Unassembled WGS sequence"/>
</dbReference>
<dbReference type="PIRSF" id="PIRSF036402">
    <property type="entry name" value="Ureas_acces_UreE"/>
    <property type="match status" value="1"/>
</dbReference>
<organism evidence="7 8">
    <name type="scientific">Pseudobacteriovorax antillogorgiicola</name>
    <dbReference type="NCBI Taxonomy" id="1513793"/>
    <lineage>
        <taxon>Bacteria</taxon>
        <taxon>Pseudomonadati</taxon>
        <taxon>Bdellovibrionota</taxon>
        <taxon>Oligoflexia</taxon>
        <taxon>Oligoflexales</taxon>
        <taxon>Pseudobacteriovoracaceae</taxon>
        <taxon>Pseudobacteriovorax</taxon>
    </lineage>
</organism>
<dbReference type="InterPro" id="IPR007864">
    <property type="entry name" value="UreE_C_dom"/>
</dbReference>
<protein>
    <recommendedName>
        <fullName evidence="5">Urease accessory protein UreE</fullName>
    </recommendedName>
</protein>
<dbReference type="InterPro" id="IPR036118">
    <property type="entry name" value="UreE_N_sf"/>
</dbReference>
<dbReference type="RefSeq" id="WP_132315831.1">
    <property type="nucleotide sequence ID" value="NZ_FWZT01000003.1"/>
</dbReference>
<evidence type="ECO:0000313" key="7">
    <source>
        <dbReference type="EMBL" id="SMF02976.1"/>
    </source>
</evidence>
<dbReference type="Gene3D" id="3.30.70.790">
    <property type="entry name" value="UreE, C-terminal domain"/>
    <property type="match status" value="1"/>
</dbReference>
<evidence type="ECO:0000256" key="5">
    <source>
        <dbReference type="HAMAP-Rule" id="MF_00822"/>
    </source>
</evidence>
<dbReference type="GO" id="GO:0065003">
    <property type="term" value="P:protein-containing complex assembly"/>
    <property type="evidence" value="ECO:0007669"/>
    <property type="project" value="InterPro"/>
</dbReference>
<comment type="similarity">
    <text evidence="5">Belongs to the UreE family.</text>
</comment>
<proteinExistence type="inferred from homology"/>
<keyword evidence="4 5" id="KW-0143">Chaperone</keyword>
<feature type="domain" description="UreE urease accessory N-terminal" evidence="6">
    <location>
        <begin position="1"/>
        <end position="65"/>
    </location>
</feature>
<reference evidence="8" key="1">
    <citation type="submission" date="2017-04" db="EMBL/GenBank/DDBJ databases">
        <authorList>
            <person name="Varghese N."/>
            <person name="Submissions S."/>
        </authorList>
    </citation>
    <scope>NUCLEOTIDE SEQUENCE [LARGE SCALE GENOMIC DNA]</scope>
    <source>
        <strain evidence="8">RKEM611</strain>
    </source>
</reference>
<accession>A0A1Y6BD41</accession>
<dbReference type="GO" id="GO:0005737">
    <property type="term" value="C:cytoplasm"/>
    <property type="evidence" value="ECO:0007669"/>
    <property type="project" value="UniProtKB-SubCell"/>
</dbReference>
<dbReference type="InterPro" id="IPR004029">
    <property type="entry name" value="UreE_N"/>
</dbReference>
<dbReference type="OrthoDB" id="5421304at2"/>
<dbReference type="InterPro" id="IPR012406">
    <property type="entry name" value="UreE"/>
</dbReference>